<evidence type="ECO:0000313" key="3">
    <source>
        <dbReference type="Proteomes" id="UP000198318"/>
    </source>
</evidence>
<dbReference type="CDD" id="cd09729">
    <property type="entry name" value="Cse1_I-E"/>
    <property type="match status" value="1"/>
</dbReference>
<keyword evidence="3" id="KW-1185">Reference proteome</keyword>
<accession>A0A239P289</accession>
<evidence type="ECO:0000256" key="1">
    <source>
        <dbReference type="SAM" id="MobiDB-lite"/>
    </source>
</evidence>
<dbReference type="RefSeq" id="WP_089330713.1">
    <property type="nucleotide sequence ID" value="NZ_FZOR01000059.1"/>
</dbReference>
<dbReference type="Pfam" id="PF09481">
    <property type="entry name" value="CRISPR_Cse1"/>
    <property type="match status" value="1"/>
</dbReference>
<protein>
    <submittedName>
        <fullName evidence="2">CRISPR-associated protein, Cse1 family</fullName>
    </submittedName>
</protein>
<dbReference type="EMBL" id="FZOR01000059">
    <property type="protein sequence ID" value="SNT60764.1"/>
    <property type="molecule type" value="Genomic_DNA"/>
</dbReference>
<dbReference type="Gene3D" id="1.10.132.100">
    <property type="match status" value="1"/>
</dbReference>
<feature type="region of interest" description="Disordered" evidence="1">
    <location>
        <begin position="230"/>
        <end position="251"/>
    </location>
</feature>
<dbReference type="AlphaFoldDB" id="A0A239P289"/>
<name>A0A239P289_9ACTN</name>
<proteinExistence type="predicted"/>
<dbReference type="OrthoDB" id="3187690at2"/>
<sequence>MPSDLRPSFDLTREPWLPVLRADGTEAELSLLDVFVHADEVQRLVGDVPTQEFALLRLLLAVLHDVVEGPVDLDAWQELWDAGLPLDGPQGIASYLDRHRDRFDLLHPESPFFQTPGLRTAKDEIASLDRLVADVPNGTQFFTMRARGAERLSYAEAARWLVHAHAFDTSGIKTGAVGDPRVKGGRVYPLGVGWSGNLGGVFVEGDNLRETLLLNLVAFDTANLLGDGDGDRPAWRHPVTGPAEMDPVELSRRPAGVRDLYTWQSRRIRLVSDGEGVHGVVLAYGDPLSPRNQHMREPMTGWRRSPAQEKKQNLPQVYLPREHDPGMSAWRGLGALVAGRTPGAEQRKEAAEIVRPRILDWVARLTVEGDFPVDFLVRARLVGAVYGTQQSVIDEMIDDAVAMPVVLLHERDTRLGQEAIDAVGDADAAVRVLGDLAADLARTIGAAADPARTHATRLGYSMLDGPFREWLADLRPTAAPRSQRAAWQDRARLIIARLGAQEVQDAGDAAWEGRVIQTGKGQELWLTASRADATFRYRLRKALPGALPDPDEAAHQELAEASS</sequence>
<dbReference type="NCBIfam" id="TIGR02547">
    <property type="entry name" value="casA_cse1"/>
    <property type="match status" value="1"/>
</dbReference>
<gene>
    <name evidence="2" type="ORF">SAMN05443665_105920</name>
</gene>
<dbReference type="InterPro" id="IPR013381">
    <property type="entry name" value="CRISPR-assoc_prot_Cse1"/>
</dbReference>
<evidence type="ECO:0000313" key="2">
    <source>
        <dbReference type="EMBL" id="SNT60764.1"/>
    </source>
</evidence>
<organism evidence="2 3">
    <name type="scientific">Actinomadura meyerae</name>
    <dbReference type="NCBI Taxonomy" id="240840"/>
    <lineage>
        <taxon>Bacteria</taxon>
        <taxon>Bacillati</taxon>
        <taxon>Actinomycetota</taxon>
        <taxon>Actinomycetes</taxon>
        <taxon>Streptosporangiales</taxon>
        <taxon>Thermomonosporaceae</taxon>
        <taxon>Actinomadura</taxon>
    </lineage>
</organism>
<reference evidence="2 3" key="1">
    <citation type="submission" date="2017-06" db="EMBL/GenBank/DDBJ databases">
        <authorList>
            <person name="Kim H.J."/>
            <person name="Triplett B.A."/>
        </authorList>
    </citation>
    <scope>NUCLEOTIDE SEQUENCE [LARGE SCALE GENOMIC DNA]</scope>
    <source>
        <strain evidence="2 3">DSM 44715</strain>
    </source>
</reference>
<dbReference type="Proteomes" id="UP000198318">
    <property type="component" value="Unassembled WGS sequence"/>
</dbReference>